<feature type="region of interest" description="Disordered" evidence="1">
    <location>
        <begin position="1"/>
        <end position="111"/>
    </location>
</feature>
<feature type="compositionally biased region" description="Acidic residues" evidence="1">
    <location>
        <begin position="1"/>
        <end position="19"/>
    </location>
</feature>
<protein>
    <submittedName>
        <fullName evidence="2">Uncharacterized protein</fullName>
    </submittedName>
</protein>
<dbReference type="EMBL" id="KN819900">
    <property type="protein sequence ID" value="KIJ07414.1"/>
    <property type="molecule type" value="Genomic_DNA"/>
</dbReference>
<keyword evidence="3" id="KW-1185">Reference proteome</keyword>
<accession>A0A0C9SN71</accession>
<gene>
    <name evidence="2" type="ORF">PAXINDRAFT_19390</name>
</gene>
<evidence type="ECO:0000313" key="2">
    <source>
        <dbReference type="EMBL" id="KIJ07414.1"/>
    </source>
</evidence>
<sequence length="255" mass="27867">MPDGGDDSETFVSEEDMDGDESKDKDNEDIKPEDEDIEGELSDGGNGKQKAKKKNGKQCTLHDNIAMVRKHGAAKGSHTSGKRKETAVNELSDNEWPASKHQKGSYASNLSKDWKKKINQLQSTSTNGKKNLTEIHGELEDMSRVDDVPEDIIDLPPFSTATGHSRSSSYSSTTHYTGVSTREQSTVSGEFDRDETDDQVTAARKIRGPVGDRVGSGATKAKPHAQQAVNLELKGRERTTKLVSNFSAIIRGQPH</sequence>
<dbReference type="AlphaFoldDB" id="A0A0C9SN71"/>
<reference evidence="2 3" key="1">
    <citation type="submission" date="2014-06" db="EMBL/GenBank/DDBJ databases">
        <authorList>
            <consortium name="DOE Joint Genome Institute"/>
            <person name="Kuo A."/>
            <person name="Kohler A."/>
            <person name="Nagy L.G."/>
            <person name="Floudas D."/>
            <person name="Copeland A."/>
            <person name="Barry K.W."/>
            <person name="Cichocki N."/>
            <person name="Veneault-Fourrey C."/>
            <person name="LaButti K."/>
            <person name="Lindquist E.A."/>
            <person name="Lipzen A."/>
            <person name="Lundell T."/>
            <person name="Morin E."/>
            <person name="Murat C."/>
            <person name="Sun H."/>
            <person name="Tunlid A."/>
            <person name="Henrissat B."/>
            <person name="Grigoriev I.V."/>
            <person name="Hibbett D.S."/>
            <person name="Martin F."/>
            <person name="Nordberg H.P."/>
            <person name="Cantor M.N."/>
            <person name="Hua S.X."/>
        </authorList>
    </citation>
    <scope>NUCLEOTIDE SEQUENCE [LARGE SCALE GENOMIC DNA]</scope>
    <source>
        <strain evidence="2 3">ATCC 200175</strain>
    </source>
</reference>
<evidence type="ECO:0000256" key="1">
    <source>
        <dbReference type="SAM" id="MobiDB-lite"/>
    </source>
</evidence>
<feature type="region of interest" description="Disordered" evidence="1">
    <location>
        <begin position="140"/>
        <end position="232"/>
    </location>
</feature>
<reference evidence="3" key="2">
    <citation type="submission" date="2015-01" db="EMBL/GenBank/DDBJ databases">
        <title>Evolutionary Origins and Diversification of the Mycorrhizal Mutualists.</title>
        <authorList>
            <consortium name="DOE Joint Genome Institute"/>
            <consortium name="Mycorrhizal Genomics Consortium"/>
            <person name="Kohler A."/>
            <person name="Kuo A."/>
            <person name="Nagy L.G."/>
            <person name="Floudas D."/>
            <person name="Copeland A."/>
            <person name="Barry K.W."/>
            <person name="Cichocki N."/>
            <person name="Veneault-Fourrey C."/>
            <person name="LaButti K."/>
            <person name="Lindquist E.A."/>
            <person name="Lipzen A."/>
            <person name="Lundell T."/>
            <person name="Morin E."/>
            <person name="Murat C."/>
            <person name="Riley R."/>
            <person name="Ohm R."/>
            <person name="Sun H."/>
            <person name="Tunlid A."/>
            <person name="Henrissat B."/>
            <person name="Grigoriev I.V."/>
            <person name="Hibbett D.S."/>
            <person name="Martin F."/>
        </authorList>
    </citation>
    <scope>NUCLEOTIDE SEQUENCE [LARGE SCALE GENOMIC DNA]</scope>
    <source>
        <strain evidence="3">ATCC 200175</strain>
    </source>
</reference>
<feature type="compositionally biased region" description="Low complexity" evidence="1">
    <location>
        <begin position="159"/>
        <end position="181"/>
    </location>
</feature>
<proteinExistence type="predicted"/>
<feature type="compositionally biased region" description="Acidic residues" evidence="1">
    <location>
        <begin position="31"/>
        <end position="41"/>
    </location>
</feature>
<dbReference type="Proteomes" id="UP000053647">
    <property type="component" value="Unassembled WGS sequence"/>
</dbReference>
<evidence type="ECO:0000313" key="3">
    <source>
        <dbReference type="Proteomes" id="UP000053647"/>
    </source>
</evidence>
<name>A0A0C9SN71_PAXIN</name>
<dbReference type="HOGENOM" id="CLU_1090313_0_0_1"/>
<organism evidence="2 3">
    <name type="scientific">Paxillus involutus ATCC 200175</name>
    <dbReference type="NCBI Taxonomy" id="664439"/>
    <lineage>
        <taxon>Eukaryota</taxon>
        <taxon>Fungi</taxon>
        <taxon>Dikarya</taxon>
        <taxon>Basidiomycota</taxon>
        <taxon>Agaricomycotina</taxon>
        <taxon>Agaricomycetes</taxon>
        <taxon>Agaricomycetidae</taxon>
        <taxon>Boletales</taxon>
        <taxon>Paxilineae</taxon>
        <taxon>Paxillaceae</taxon>
        <taxon>Paxillus</taxon>
    </lineage>
</organism>
<feature type="compositionally biased region" description="Basic and acidic residues" evidence="1">
    <location>
        <begin position="20"/>
        <end position="30"/>
    </location>
</feature>